<evidence type="ECO:0000313" key="2">
    <source>
        <dbReference type="EMBL" id="TKA66622.1"/>
    </source>
</evidence>
<accession>A0A4U0WSV3</accession>
<proteinExistence type="predicted"/>
<keyword evidence="3" id="KW-1185">Reference proteome</keyword>
<organism evidence="2 3">
    <name type="scientific">Friedmanniomyces simplex</name>
    <dbReference type="NCBI Taxonomy" id="329884"/>
    <lineage>
        <taxon>Eukaryota</taxon>
        <taxon>Fungi</taxon>
        <taxon>Dikarya</taxon>
        <taxon>Ascomycota</taxon>
        <taxon>Pezizomycotina</taxon>
        <taxon>Dothideomycetes</taxon>
        <taxon>Dothideomycetidae</taxon>
        <taxon>Mycosphaerellales</taxon>
        <taxon>Teratosphaeriaceae</taxon>
        <taxon>Friedmanniomyces</taxon>
    </lineage>
</organism>
<dbReference type="EMBL" id="NAJQ01000632">
    <property type="protein sequence ID" value="TKA66622.1"/>
    <property type="molecule type" value="Genomic_DNA"/>
</dbReference>
<gene>
    <name evidence="2" type="ORF">B0A55_09231</name>
</gene>
<sequence>NLAPRLRPPHPPQHTRFFSPPPRSDTDTDTEPSAVYEGDYLTVSAPAQCDCEWLGPHRKVYARIEGEEVPRTCPKCGRYKRAVMGKKFAWRMRVRRWMWVPLEAEEGLGPADGDESAGWR</sequence>
<feature type="non-terminal residue" evidence="2">
    <location>
        <position position="1"/>
    </location>
</feature>
<protein>
    <submittedName>
        <fullName evidence="2">Uncharacterized protein</fullName>
    </submittedName>
</protein>
<name>A0A4U0WSV3_9PEZI</name>
<dbReference type="Proteomes" id="UP000309340">
    <property type="component" value="Unassembled WGS sequence"/>
</dbReference>
<evidence type="ECO:0000256" key="1">
    <source>
        <dbReference type="SAM" id="MobiDB-lite"/>
    </source>
</evidence>
<evidence type="ECO:0000313" key="3">
    <source>
        <dbReference type="Proteomes" id="UP000309340"/>
    </source>
</evidence>
<comment type="caution">
    <text evidence="2">The sequence shown here is derived from an EMBL/GenBank/DDBJ whole genome shotgun (WGS) entry which is preliminary data.</text>
</comment>
<feature type="region of interest" description="Disordered" evidence="1">
    <location>
        <begin position="1"/>
        <end position="33"/>
    </location>
</feature>
<reference evidence="2 3" key="1">
    <citation type="submission" date="2017-03" db="EMBL/GenBank/DDBJ databases">
        <title>Genomes of endolithic fungi from Antarctica.</title>
        <authorList>
            <person name="Coleine C."/>
            <person name="Masonjones S."/>
            <person name="Stajich J.E."/>
        </authorList>
    </citation>
    <scope>NUCLEOTIDE SEQUENCE [LARGE SCALE GENOMIC DNA]</scope>
    <source>
        <strain evidence="2 3">CCFEE 5184</strain>
    </source>
</reference>
<dbReference type="AlphaFoldDB" id="A0A4U0WSV3"/>